<dbReference type="Proteomes" id="UP000755585">
    <property type="component" value="Unassembled WGS sequence"/>
</dbReference>
<evidence type="ECO:0000256" key="1">
    <source>
        <dbReference type="SAM" id="MobiDB-lite"/>
    </source>
</evidence>
<dbReference type="EMBL" id="JAGINT010000001">
    <property type="protein sequence ID" value="MBP2352985.1"/>
    <property type="molecule type" value="Genomic_DNA"/>
</dbReference>
<protein>
    <recommendedName>
        <fullName evidence="5">Lipoprotein</fullName>
    </recommendedName>
</protein>
<accession>A0ABS4UMX2</accession>
<dbReference type="RefSeq" id="WP_209695650.1">
    <property type="nucleotide sequence ID" value="NZ_BAAAVU010000006.1"/>
</dbReference>
<dbReference type="PROSITE" id="PS51257">
    <property type="entry name" value="PROKAR_LIPOPROTEIN"/>
    <property type="match status" value="1"/>
</dbReference>
<feature type="signal peptide" evidence="2">
    <location>
        <begin position="1"/>
        <end position="28"/>
    </location>
</feature>
<keyword evidence="2" id="KW-0732">Signal</keyword>
<evidence type="ECO:0000313" key="4">
    <source>
        <dbReference type="Proteomes" id="UP000755585"/>
    </source>
</evidence>
<reference evidence="3 4" key="1">
    <citation type="submission" date="2021-03" db="EMBL/GenBank/DDBJ databases">
        <title>Sequencing the genomes of 1000 actinobacteria strains.</title>
        <authorList>
            <person name="Klenk H.-P."/>
        </authorList>
    </citation>
    <scope>NUCLEOTIDE SEQUENCE [LARGE SCALE GENOMIC DNA]</scope>
    <source>
        <strain evidence="3 4">DSM 18824</strain>
    </source>
</reference>
<keyword evidence="4" id="KW-1185">Reference proteome</keyword>
<proteinExistence type="predicted"/>
<sequence length="208" mass="22159">MPRRPLLAAATTLSTLLLLTACNGSPEAGRPNSTPNPSSPTTGSPSPTKSSSAPSTPAWTQAEQAAITAAKARYVAARAAVDKAFNEPVKAKLSDLEAAGNGGSWVLELGSQLDFHVEHGWYQDGKAKVVSLSVRSANMKLVQPEVRLTACVDSSQVVSRYQSNSKPVPVVSNDGTRHQFESRLVYAQSNQTGKKMWFVVDEKTSKSC</sequence>
<gene>
    <name evidence="3" type="ORF">JOF29_004068</name>
</gene>
<name>A0ABS4UMX2_9ACTN</name>
<evidence type="ECO:0000256" key="2">
    <source>
        <dbReference type="SAM" id="SignalP"/>
    </source>
</evidence>
<comment type="caution">
    <text evidence="3">The sequence shown here is derived from an EMBL/GenBank/DDBJ whole genome shotgun (WGS) entry which is preliminary data.</text>
</comment>
<organism evidence="3 4">
    <name type="scientific">Kribbella aluminosa</name>
    <dbReference type="NCBI Taxonomy" id="416017"/>
    <lineage>
        <taxon>Bacteria</taxon>
        <taxon>Bacillati</taxon>
        <taxon>Actinomycetota</taxon>
        <taxon>Actinomycetes</taxon>
        <taxon>Propionibacteriales</taxon>
        <taxon>Kribbellaceae</taxon>
        <taxon>Kribbella</taxon>
    </lineage>
</organism>
<feature type="region of interest" description="Disordered" evidence="1">
    <location>
        <begin position="21"/>
        <end position="61"/>
    </location>
</feature>
<feature type="compositionally biased region" description="Low complexity" evidence="1">
    <location>
        <begin position="31"/>
        <end position="61"/>
    </location>
</feature>
<evidence type="ECO:0000313" key="3">
    <source>
        <dbReference type="EMBL" id="MBP2352985.1"/>
    </source>
</evidence>
<evidence type="ECO:0008006" key="5">
    <source>
        <dbReference type="Google" id="ProtNLM"/>
    </source>
</evidence>
<feature type="chain" id="PRO_5047094156" description="Lipoprotein" evidence="2">
    <location>
        <begin position="29"/>
        <end position="208"/>
    </location>
</feature>